<dbReference type="PROSITE" id="PS50110">
    <property type="entry name" value="RESPONSE_REGULATORY"/>
    <property type="match status" value="1"/>
</dbReference>
<dbReference type="EMBL" id="JARRAF010000005">
    <property type="protein sequence ID" value="MDK2123523.1"/>
    <property type="molecule type" value="Genomic_DNA"/>
</dbReference>
<dbReference type="Gene3D" id="3.40.50.2300">
    <property type="match status" value="1"/>
</dbReference>
<sequence length="256" mass="28664">MHKPTALIADDEPLLAEYLRQRLGLLWPELDLIGIARNGIEAAAMLSTHQPDVAFLDIKMPGLTGLEVARSANDTHCVFITAYDQYAIEAFERNATDYLLKPVADERLAATIDRLKQKLANGDHALSDALLGQLRALLNTPAGQATPIERLKWIRAGIGQEVKLIPVEEVCYFQASDKYTSVVTTQGEYLIRMSLKELTDQLDPDAFWQVHRGTLVNVREIREASRDLTGKITLSLKHLGHKLPVSRAFNHLFKQM</sequence>
<dbReference type="SMART" id="SM00448">
    <property type="entry name" value="REC"/>
    <property type="match status" value="1"/>
</dbReference>
<keyword evidence="5" id="KW-1185">Reference proteome</keyword>
<proteinExistence type="predicted"/>
<name>A0ABT7DTY7_9NEIS</name>
<evidence type="ECO:0000313" key="5">
    <source>
        <dbReference type="Proteomes" id="UP001172778"/>
    </source>
</evidence>
<dbReference type="SUPFAM" id="SSF52172">
    <property type="entry name" value="CheY-like"/>
    <property type="match status" value="1"/>
</dbReference>
<comment type="caution">
    <text evidence="4">The sequence shown here is derived from an EMBL/GenBank/DDBJ whole genome shotgun (WGS) entry which is preliminary data.</text>
</comment>
<dbReference type="GO" id="GO:0003677">
    <property type="term" value="F:DNA binding"/>
    <property type="evidence" value="ECO:0007669"/>
    <property type="project" value="UniProtKB-KW"/>
</dbReference>
<evidence type="ECO:0000256" key="1">
    <source>
        <dbReference type="PROSITE-ProRule" id="PRU00169"/>
    </source>
</evidence>
<dbReference type="InterPro" id="IPR046947">
    <property type="entry name" value="LytR-like"/>
</dbReference>
<evidence type="ECO:0000259" key="3">
    <source>
        <dbReference type="PROSITE" id="PS50930"/>
    </source>
</evidence>
<dbReference type="Pfam" id="PF00072">
    <property type="entry name" value="Response_reg"/>
    <property type="match status" value="1"/>
</dbReference>
<keyword evidence="4" id="KW-0238">DNA-binding</keyword>
<feature type="modified residue" description="4-aspartylphosphate" evidence="1">
    <location>
        <position position="57"/>
    </location>
</feature>
<dbReference type="SMART" id="SM00850">
    <property type="entry name" value="LytTR"/>
    <property type="match status" value="1"/>
</dbReference>
<dbReference type="PANTHER" id="PTHR37299">
    <property type="entry name" value="TRANSCRIPTIONAL REGULATOR-RELATED"/>
    <property type="match status" value="1"/>
</dbReference>
<dbReference type="PROSITE" id="PS50930">
    <property type="entry name" value="HTH_LYTTR"/>
    <property type="match status" value="1"/>
</dbReference>
<feature type="domain" description="Response regulatory" evidence="2">
    <location>
        <begin position="5"/>
        <end position="116"/>
    </location>
</feature>
<dbReference type="Gene3D" id="2.40.50.1020">
    <property type="entry name" value="LytTr DNA-binding domain"/>
    <property type="match status" value="1"/>
</dbReference>
<dbReference type="RefSeq" id="WP_284099824.1">
    <property type="nucleotide sequence ID" value="NZ_JARRAF010000005.1"/>
</dbReference>
<reference evidence="4" key="1">
    <citation type="submission" date="2023-03" db="EMBL/GenBank/DDBJ databases">
        <title>Chitinimonas shenzhenensis gen. nov., sp. nov., a novel member of family Burkholderiaceae isolated from activated sludge collected in Shen Zhen, China.</title>
        <authorList>
            <person name="Wang X."/>
        </authorList>
    </citation>
    <scope>NUCLEOTIDE SEQUENCE</scope>
    <source>
        <strain evidence="4">DQS-5</strain>
    </source>
</reference>
<gene>
    <name evidence="4" type="ORF">PZA18_05610</name>
</gene>
<dbReference type="InterPro" id="IPR007492">
    <property type="entry name" value="LytTR_DNA-bd_dom"/>
</dbReference>
<dbReference type="Proteomes" id="UP001172778">
    <property type="component" value="Unassembled WGS sequence"/>
</dbReference>
<accession>A0ABT7DTY7</accession>
<keyword evidence="1" id="KW-0597">Phosphoprotein</keyword>
<dbReference type="PANTHER" id="PTHR37299:SF1">
    <property type="entry name" value="STAGE 0 SPORULATION PROTEIN A HOMOLOG"/>
    <property type="match status" value="1"/>
</dbReference>
<dbReference type="InterPro" id="IPR001789">
    <property type="entry name" value="Sig_transdc_resp-reg_receiver"/>
</dbReference>
<dbReference type="InterPro" id="IPR011006">
    <property type="entry name" value="CheY-like_superfamily"/>
</dbReference>
<protein>
    <submittedName>
        <fullName evidence="4">LytTR family DNA-binding domain-containing protein</fullName>
    </submittedName>
</protein>
<feature type="domain" description="HTH LytTR-type" evidence="3">
    <location>
        <begin position="154"/>
        <end position="256"/>
    </location>
</feature>
<evidence type="ECO:0000313" key="4">
    <source>
        <dbReference type="EMBL" id="MDK2123523.1"/>
    </source>
</evidence>
<dbReference type="Pfam" id="PF04397">
    <property type="entry name" value="LytTR"/>
    <property type="match status" value="1"/>
</dbReference>
<organism evidence="4 5">
    <name type="scientific">Parachitinimonas caeni</name>
    <dbReference type="NCBI Taxonomy" id="3031301"/>
    <lineage>
        <taxon>Bacteria</taxon>
        <taxon>Pseudomonadati</taxon>
        <taxon>Pseudomonadota</taxon>
        <taxon>Betaproteobacteria</taxon>
        <taxon>Neisseriales</taxon>
        <taxon>Chitinibacteraceae</taxon>
        <taxon>Parachitinimonas</taxon>
    </lineage>
</organism>
<evidence type="ECO:0000259" key="2">
    <source>
        <dbReference type="PROSITE" id="PS50110"/>
    </source>
</evidence>